<dbReference type="RefSeq" id="WP_412629773.1">
    <property type="nucleotide sequence ID" value="NZ_DBFYTC010000157.1"/>
</dbReference>
<dbReference type="Proteomes" id="UP000095003">
    <property type="component" value="Unassembled WGS sequence"/>
</dbReference>
<accession>A0A1E3AXL4</accession>
<evidence type="ECO:0000313" key="2">
    <source>
        <dbReference type="EMBL" id="ODM13433.1"/>
    </source>
</evidence>
<comment type="caution">
    <text evidence="2">The sequence shown here is derived from an EMBL/GenBank/DDBJ whole genome shotgun (WGS) entry which is preliminary data.</text>
</comment>
<protein>
    <submittedName>
        <fullName evidence="2">Uncharacterized protein</fullName>
    </submittedName>
</protein>
<gene>
    <name evidence="2" type="ORF">BEH84_01148</name>
</gene>
<dbReference type="AlphaFoldDB" id="A0A1E3AXL4"/>
<evidence type="ECO:0000256" key="1">
    <source>
        <dbReference type="SAM" id="MobiDB-lite"/>
    </source>
</evidence>
<name>A0A1E3AXL4_9FIRM</name>
<feature type="region of interest" description="Disordered" evidence="1">
    <location>
        <begin position="1"/>
        <end position="23"/>
    </location>
</feature>
<dbReference type="EMBL" id="MCGI01000001">
    <property type="protein sequence ID" value="ODM13433.1"/>
    <property type="molecule type" value="Genomic_DNA"/>
</dbReference>
<evidence type="ECO:0000313" key="3">
    <source>
        <dbReference type="Proteomes" id="UP000095003"/>
    </source>
</evidence>
<proteinExistence type="predicted"/>
<organism evidence="2 3">
    <name type="scientific">Eisenbergiella tayi</name>
    <dbReference type="NCBI Taxonomy" id="1432052"/>
    <lineage>
        <taxon>Bacteria</taxon>
        <taxon>Bacillati</taxon>
        <taxon>Bacillota</taxon>
        <taxon>Clostridia</taxon>
        <taxon>Lachnospirales</taxon>
        <taxon>Lachnospiraceae</taxon>
        <taxon>Eisenbergiella</taxon>
    </lineage>
</organism>
<reference evidence="2 3" key="1">
    <citation type="submission" date="2016-07" db="EMBL/GenBank/DDBJ databases">
        <title>Characterization of isolates of Eisenbergiella tayi derived from blood cultures, using whole genome sequencing.</title>
        <authorList>
            <person name="Burdz T."/>
            <person name="Wiebe D."/>
            <person name="Huynh C."/>
            <person name="Bernard K."/>
        </authorList>
    </citation>
    <scope>NUCLEOTIDE SEQUENCE [LARGE SCALE GENOMIC DNA]</scope>
    <source>
        <strain evidence="2 3">NML 120489</strain>
    </source>
</reference>
<sequence>MRRARLHTPAVSGRMPGGRKNLADRHRPLRVVAGFHFWEEVEGEKRLGRGKGKEKREM</sequence>